<evidence type="ECO:0000256" key="3">
    <source>
        <dbReference type="ARBA" id="ARBA00023237"/>
    </source>
</evidence>
<keyword evidence="3" id="KW-0998">Cell outer membrane</keyword>
<reference evidence="7 8" key="1">
    <citation type="journal article" date="2011" name="Int. J. Syst. Evol. Microbiol.">
        <title>Hymenobacter yonginensis sp. nov., isolated from a mesotrophic artificial lake.</title>
        <authorList>
            <person name="Joung Y."/>
            <person name="Cho S.H."/>
            <person name="Kim H."/>
            <person name="Kim S.B."/>
            <person name="Joh K."/>
        </authorList>
    </citation>
    <scope>NUCLEOTIDE SEQUENCE [LARGE SCALE GENOMIC DNA]</scope>
    <source>
        <strain evidence="7 8">KCTC 22745</strain>
    </source>
</reference>
<dbReference type="PROSITE" id="PS51123">
    <property type="entry name" value="OMPA_2"/>
    <property type="match status" value="1"/>
</dbReference>
<dbReference type="SUPFAM" id="SSF103088">
    <property type="entry name" value="OmpA-like"/>
    <property type="match status" value="1"/>
</dbReference>
<dbReference type="SUPFAM" id="SSF49464">
    <property type="entry name" value="Carboxypeptidase regulatory domain-like"/>
    <property type="match status" value="1"/>
</dbReference>
<name>A0ABY7PRY1_9BACT</name>
<dbReference type="PRINTS" id="PR01023">
    <property type="entry name" value="NAFLGMOTY"/>
</dbReference>
<dbReference type="InterPro" id="IPR036737">
    <property type="entry name" value="OmpA-like_sf"/>
</dbReference>
<dbReference type="RefSeq" id="WP_270128230.1">
    <property type="nucleotide sequence ID" value="NZ_CP115396.1"/>
</dbReference>
<accession>A0ABY7PRY1</accession>
<dbReference type="PANTHER" id="PTHR30329">
    <property type="entry name" value="STATOR ELEMENT OF FLAGELLAR MOTOR COMPLEX"/>
    <property type="match status" value="1"/>
</dbReference>
<comment type="subcellular location">
    <subcellularLocation>
        <location evidence="1">Cell outer membrane</location>
    </subcellularLocation>
</comment>
<protein>
    <submittedName>
        <fullName evidence="7">OmpA family protein</fullName>
    </submittedName>
</protein>
<organism evidence="7 8">
    <name type="scientific">Hymenobacter yonginensis</name>
    <dbReference type="NCBI Taxonomy" id="748197"/>
    <lineage>
        <taxon>Bacteria</taxon>
        <taxon>Pseudomonadati</taxon>
        <taxon>Bacteroidota</taxon>
        <taxon>Cytophagia</taxon>
        <taxon>Cytophagales</taxon>
        <taxon>Hymenobacteraceae</taxon>
        <taxon>Hymenobacter</taxon>
    </lineage>
</organism>
<dbReference type="Gene3D" id="2.60.40.1120">
    <property type="entry name" value="Carboxypeptidase-like, regulatory domain"/>
    <property type="match status" value="1"/>
</dbReference>
<dbReference type="EMBL" id="CP115396">
    <property type="protein sequence ID" value="WBO85601.1"/>
    <property type="molecule type" value="Genomic_DNA"/>
</dbReference>
<dbReference type="Proteomes" id="UP001211872">
    <property type="component" value="Chromosome"/>
</dbReference>
<evidence type="ECO:0000313" key="7">
    <source>
        <dbReference type="EMBL" id="WBO85601.1"/>
    </source>
</evidence>
<evidence type="ECO:0000256" key="4">
    <source>
        <dbReference type="PROSITE-ProRule" id="PRU00473"/>
    </source>
</evidence>
<evidence type="ECO:0000256" key="1">
    <source>
        <dbReference type="ARBA" id="ARBA00004442"/>
    </source>
</evidence>
<evidence type="ECO:0000256" key="2">
    <source>
        <dbReference type="ARBA" id="ARBA00023136"/>
    </source>
</evidence>
<keyword evidence="5" id="KW-0732">Signal</keyword>
<dbReference type="PRINTS" id="PR01021">
    <property type="entry name" value="OMPADOMAIN"/>
</dbReference>
<dbReference type="InterPro" id="IPR008969">
    <property type="entry name" value="CarboxyPept-like_regulatory"/>
</dbReference>
<sequence>MKPLFTSILLLFWCLLACAAPGDPQAPVGIVGTVRSADNQVLAKASVLVIYVPTGKRHTTSTDAAGNFAVTELAVGGPYTVQVSQPNYQPEVVNDVFLLTGKTANGTFVLHPADKAAAPARRKAGKEKLATGADANPALLASAGQPAAAAAPTRYHLTYIQQCRIIPSGPAMASAQPMAAGPSAANRPAAVPAPVAASAAAVPARMAAPSPALVPAKATALAPPAAATTAATGAVAAPDAPIRTTRPAFRPGSRSPKAIEAPAIGGHYDAGSGNYIYDTGAPTTLQLADGKKLSGVGINSIETRLHHFLADPKQQIDTVDRTHGWMSFDRVYFETGKATLTKESMQQLKNIALLLQSYPQTRIKLGGYTDSVGAYQMNRQLSEARARTAWAALVELGVSPSRLEARGYGSNYPVASNATPAGRAMNRRLSVRVISK</sequence>
<feature type="signal peptide" evidence="5">
    <location>
        <begin position="1"/>
        <end position="19"/>
    </location>
</feature>
<dbReference type="InterPro" id="IPR006664">
    <property type="entry name" value="OMP_bac"/>
</dbReference>
<keyword evidence="8" id="KW-1185">Reference proteome</keyword>
<feature type="chain" id="PRO_5045662119" evidence="5">
    <location>
        <begin position="20"/>
        <end position="436"/>
    </location>
</feature>
<dbReference type="Pfam" id="PF13620">
    <property type="entry name" value="CarboxypepD_reg"/>
    <property type="match status" value="1"/>
</dbReference>
<dbReference type="Pfam" id="PF00691">
    <property type="entry name" value="OmpA"/>
    <property type="match status" value="1"/>
</dbReference>
<dbReference type="InterPro" id="IPR050330">
    <property type="entry name" value="Bact_OuterMem_StrucFunc"/>
</dbReference>
<dbReference type="Gene3D" id="3.30.1330.60">
    <property type="entry name" value="OmpA-like domain"/>
    <property type="match status" value="1"/>
</dbReference>
<feature type="domain" description="OmpA-like" evidence="6">
    <location>
        <begin position="320"/>
        <end position="436"/>
    </location>
</feature>
<gene>
    <name evidence="7" type="ORF">O9Z63_04990</name>
</gene>
<evidence type="ECO:0000313" key="8">
    <source>
        <dbReference type="Proteomes" id="UP001211872"/>
    </source>
</evidence>
<dbReference type="CDD" id="cd07185">
    <property type="entry name" value="OmpA_C-like"/>
    <property type="match status" value="1"/>
</dbReference>
<proteinExistence type="predicted"/>
<dbReference type="PANTHER" id="PTHR30329:SF21">
    <property type="entry name" value="LIPOPROTEIN YIAD-RELATED"/>
    <property type="match status" value="1"/>
</dbReference>
<evidence type="ECO:0000256" key="5">
    <source>
        <dbReference type="SAM" id="SignalP"/>
    </source>
</evidence>
<dbReference type="InterPro" id="IPR006665">
    <property type="entry name" value="OmpA-like"/>
</dbReference>
<keyword evidence="2 4" id="KW-0472">Membrane</keyword>
<evidence type="ECO:0000259" key="6">
    <source>
        <dbReference type="PROSITE" id="PS51123"/>
    </source>
</evidence>